<dbReference type="Proteomes" id="UP001064048">
    <property type="component" value="Chromosome 10"/>
</dbReference>
<gene>
    <name evidence="1" type="ORF">MSG28_006429</name>
</gene>
<sequence length="114" mass="11528">MKSSSFTAKTGHHIDIRACSNAIVLCACVALTAAQFGLDYGLDYSDNFAPTNFGGPLLNTLSAAGARDPRANTGPVVFPPSPPGDPSQTSGVVPGASGYGFVPPGSQGKPFSGR</sequence>
<name>A0ACC0JF37_CHOFU</name>
<reference evidence="1 2" key="1">
    <citation type="journal article" date="2022" name="Genome Biol. Evol.">
        <title>The Spruce Budworm Genome: Reconstructing the Evolutionary History of Antifreeze Proteins.</title>
        <authorList>
            <person name="Beliveau C."/>
            <person name="Gagne P."/>
            <person name="Picq S."/>
            <person name="Vernygora O."/>
            <person name="Keeling C.I."/>
            <person name="Pinkney K."/>
            <person name="Doucet D."/>
            <person name="Wen F."/>
            <person name="Johnston J.S."/>
            <person name="Maaroufi H."/>
            <person name="Boyle B."/>
            <person name="Laroche J."/>
            <person name="Dewar K."/>
            <person name="Juretic N."/>
            <person name="Blackburn G."/>
            <person name="Nisole A."/>
            <person name="Brunet B."/>
            <person name="Brandao M."/>
            <person name="Lumley L."/>
            <person name="Duan J."/>
            <person name="Quan G."/>
            <person name="Lucarotti C.J."/>
            <person name="Roe A.D."/>
            <person name="Sperling F.A.H."/>
            <person name="Levesque R.C."/>
            <person name="Cusson M."/>
        </authorList>
    </citation>
    <scope>NUCLEOTIDE SEQUENCE [LARGE SCALE GENOMIC DNA]</scope>
    <source>
        <strain evidence="1">Glfc:IPQL:Cfum</strain>
    </source>
</reference>
<organism evidence="1 2">
    <name type="scientific">Choristoneura fumiferana</name>
    <name type="common">Spruce budworm moth</name>
    <name type="synonym">Archips fumiferana</name>
    <dbReference type="NCBI Taxonomy" id="7141"/>
    <lineage>
        <taxon>Eukaryota</taxon>
        <taxon>Metazoa</taxon>
        <taxon>Ecdysozoa</taxon>
        <taxon>Arthropoda</taxon>
        <taxon>Hexapoda</taxon>
        <taxon>Insecta</taxon>
        <taxon>Pterygota</taxon>
        <taxon>Neoptera</taxon>
        <taxon>Endopterygota</taxon>
        <taxon>Lepidoptera</taxon>
        <taxon>Glossata</taxon>
        <taxon>Ditrysia</taxon>
        <taxon>Tortricoidea</taxon>
        <taxon>Tortricidae</taxon>
        <taxon>Tortricinae</taxon>
        <taxon>Choristoneura</taxon>
    </lineage>
</organism>
<evidence type="ECO:0000313" key="2">
    <source>
        <dbReference type="Proteomes" id="UP001064048"/>
    </source>
</evidence>
<proteinExistence type="predicted"/>
<accession>A0ACC0JF37</accession>
<evidence type="ECO:0000313" key="1">
    <source>
        <dbReference type="EMBL" id="KAI8422657.1"/>
    </source>
</evidence>
<dbReference type="EMBL" id="CM046110">
    <property type="protein sequence ID" value="KAI8422657.1"/>
    <property type="molecule type" value="Genomic_DNA"/>
</dbReference>
<protein>
    <submittedName>
        <fullName evidence="1">Uncharacterized protein</fullName>
    </submittedName>
</protein>
<keyword evidence="2" id="KW-1185">Reference proteome</keyword>
<comment type="caution">
    <text evidence="1">The sequence shown here is derived from an EMBL/GenBank/DDBJ whole genome shotgun (WGS) entry which is preliminary data.</text>
</comment>